<proteinExistence type="predicted"/>
<dbReference type="KEGG" id="hcu:MUN79_09000"/>
<name>A0A8T9QEN3_9BACT</name>
<evidence type="ECO:0000313" key="1">
    <source>
        <dbReference type="EMBL" id="UOQ74009.1"/>
    </source>
</evidence>
<protein>
    <submittedName>
        <fullName evidence="1">Uncharacterized protein</fullName>
    </submittedName>
</protein>
<gene>
    <name evidence="1" type="ORF">MUN79_09000</name>
</gene>
<dbReference type="RefSeq" id="WP_244677353.1">
    <property type="nucleotide sequence ID" value="NZ_CP095046.1"/>
</dbReference>
<keyword evidence="2" id="KW-1185">Reference proteome</keyword>
<accession>A0A8T9QEN3</accession>
<organism evidence="1 2">
    <name type="scientific">Hymenobacter cellulosilyticus</name>
    <dbReference type="NCBI Taxonomy" id="2932248"/>
    <lineage>
        <taxon>Bacteria</taxon>
        <taxon>Pseudomonadati</taxon>
        <taxon>Bacteroidota</taxon>
        <taxon>Cytophagia</taxon>
        <taxon>Cytophagales</taxon>
        <taxon>Hymenobacteraceae</taxon>
        <taxon>Hymenobacter</taxon>
    </lineage>
</organism>
<evidence type="ECO:0000313" key="2">
    <source>
        <dbReference type="Proteomes" id="UP000831796"/>
    </source>
</evidence>
<reference evidence="1" key="1">
    <citation type="submission" date="2022-04" db="EMBL/GenBank/DDBJ databases">
        <title>Hymenobacter sp. isolated from the air.</title>
        <authorList>
            <person name="Won M."/>
            <person name="Lee C.-M."/>
            <person name="Woen H.-Y."/>
            <person name="Kwon S.-W."/>
        </authorList>
    </citation>
    <scope>NUCLEOTIDE SEQUENCE</scope>
    <source>
        <strain evidence="1">5116S-3</strain>
    </source>
</reference>
<dbReference type="Proteomes" id="UP000831796">
    <property type="component" value="Chromosome"/>
</dbReference>
<dbReference type="EMBL" id="CP095046">
    <property type="protein sequence ID" value="UOQ74009.1"/>
    <property type="molecule type" value="Genomic_DNA"/>
</dbReference>
<dbReference type="AlphaFoldDB" id="A0A8T9QEN3"/>
<sequence>MDGLLIEVDSQFPIGKPYGPHTNLVAAVNVEGGDPYTLQGQGFKSGETIYFSYDLAPGGREAFCPQNTIPLPVPHLRLTNVGATTCQQVNFGQ</sequence>